<name>A0A239KWE0_9SPHN</name>
<evidence type="ECO:0000313" key="2">
    <source>
        <dbReference type="EMBL" id="SNT22052.1"/>
    </source>
</evidence>
<dbReference type="Pfam" id="PF02900">
    <property type="entry name" value="LigB"/>
    <property type="match status" value="1"/>
</dbReference>
<evidence type="ECO:0000259" key="1">
    <source>
        <dbReference type="Pfam" id="PF02900"/>
    </source>
</evidence>
<dbReference type="GO" id="GO:0008198">
    <property type="term" value="F:ferrous iron binding"/>
    <property type="evidence" value="ECO:0007669"/>
    <property type="project" value="InterPro"/>
</dbReference>
<organism evidence="2 3">
    <name type="scientific">Sphingopyxis indica</name>
    <dbReference type="NCBI Taxonomy" id="436663"/>
    <lineage>
        <taxon>Bacteria</taxon>
        <taxon>Pseudomonadati</taxon>
        <taxon>Pseudomonadota</taxon>
        <taxon>Alphaproteobacteria</taxon>
        <taxon>Sphingomonadales</taxon>
        <taxon>Sphingomonadaceae</taxon>
        <taxon>Sphingopyxis</taxon>
    </lineage>
</organism>
<dbReference type="SUPFAM" id="SSF53213">
    <property type="entry name" value="LigB-like"/>
    <property type="match status" value="1"/>
</dbReference>
<feature type="domain" description="Extradiol ring-cleavage dioxygenase class III enzyme subunit B" evidence="1">
    <location>
        <begin position="8"/>
        <end position="251"/>
    </location>
</feature>
<dbReference type="GO" id="GO:0016702">
    <property type="term" value="F:oxidoreductase activity, acting on single donors with incorporation of molecular oxygen, incorporation of two atoms of oxygen"/>
    <property type="evidence" value="ECO:0007669"/>
    <property type="project" value="UniProtKB-ARBA"/>
</dbReference>
<keyword evidence="2" id="KW-0560">Oxidoreductase</keyword>
<accession>A0A239KWE0</accession>
<keyword evidence="3" id="KW-1185">Reference proteome</keyword>
<proteinExistence type="predicted"/>
<dbReference type="Gene3D" id="3.40.830.10">
    <property type="entry name" value="LigB-like"/>
    <property type="match status" value="1"/>
</dbReference>
<sequence>MAEIVGGFIMPHDPLLFVNPKKKERDHLIGAYSEIRDKVSKSGATKAIIFGADHYILFGPRCLPQFLIPTGELHGPIDRLPGVGDSPIASDPGFAEYLVGHAHQSGFDVSVARDLGVDHAIGVPAQLALPADGSVKTVPVYMASGVAPYVRLQRAYDFGRMIGDAIAKMPVDESVVLIGSGGISHWVGTGEMGRINSEFDRKVLDCIVSGDATPLLSMTDEEIMREGGNGGMEIRHFLAVMGALPAGRGEVLAYEAWDGGVTGLGFAEILPA</sequence>
<dbReference type="EMBL" id="FZPA01000017">
    <property type="protein sequence ID" value="SNT22052.1"/>
    <property type="molecule type" value="Genomic_DNA"/>
</dbReference>
<dbReference type="AlphaFoldDB" id="A0A239KWE0"/>
<gene>
    <name evidence="2" type="ORF">SAMN06295955_1176</name>
</gene>
<dbReference type="InterPro" id="IPR004183">
    <property type="entry name" value="Xdiol_dOase_suB"/>
</dbReference>
<reference evidence="2 3" key="1">
    <citation type="submission" date="2017-06" db="EMBL/GenBank/DDBJ databases">
        <authorList>
            <person name="Kim H.J."/>
            <person name="Triplett B.A."/>
        </authorList>
    </citation>
    <scope>NUCLEOTIDE SEQUENCE [LARGE SCALE GENOMIC DNA]</scope>
    <source>
        <strain evidence="2 3">DS15</strain>
    </source>
</reference>
<keyword evidence="2" id="KW-0223">Dioxygenase</keyword>
<dbReference type="OrthoDB" id="8673673at2"/>
<protein>
    <submittedName>
        <fullName evidence="2">Protocatechuate 4,5-dioxygenase, beta chain</fullName>
    </submittedName>
</protein>
<dbReference type="Proteomes" id="UP000198339">
    <property type="component" value="Unassembled WGS sequence"/>
</dbReference>
<evidence type="ECO:0000313" key="3">
    <source>
        <dbReference type="Proteomes" id="UP000198339"/>
    </source>
</evidence>
<dbReference type="RefSeq" id="WP_067182354.1">
    <property type="nucleotide sequence ID" value="NZ_FZPA01000017.1"/>
</dbReference>